<comment type="subcellular location">
    <subcellularLocation>
        <location evidence="1">Cell outer membrane</location>
    </subcellularLocation>
</comment>
<keyword evidence="3" id="KW-0732">Signal</keyword>
<dbReference type="RefSeq" id="WP_264734171.1">
    <property type="nucleotide sequence ID" value="NZ_JAPDNR010000001.1"/>
</dbReference>
<name>A0ABT3ITQ8_9BACT</name>
<accession>A0ABT3ITQ8</accession>
<dbReference type="EMBL" id="JAPDNS010000002">
    <property type="protein sequence ID" value="MCW3487361.1"/>
    <property type="molecule type" value="Genomic_DNA"/>
</dbReference>
<evidence type="ECO:0000256" key="1">
    <source>
        <dbReference type="ARBA" id="ARBA00004442"/>
    </source>
</evidence>
<evidence type="ECO:0000259" key="6">
    <source>
        <dbReference type="Pfam" id="PF07980"/>
    </source>
</evidence>
<organism evidence="8 9">
    <name type="scientific">Chitinophaga nivalis</name>
    <dbReference type="NCBI Taxonomy" id="2991709"/>
    <lineage>
        <taxon>Bacteria</taxon>
        <taxon>Pseudomonadati</taxon>
        <taxon>Bacteroidota</taxon>
        <taxon>Chitinophagia</taxon>
        <taxon>Chitinophagales</taxon>
        <taxon>Chitinophagaceae</taxon>
        <taxon>Chitinophaga</taxon>
    </lineage>
</organism>
<evidence type="ECO:0000256" key="5">
    <source>
        <dbReference type="ARBA" id="ARBA00023237"/>
    </source>
</evidence>
<keyword evidence="5" id="KW-0998">Cell outer membrane</keyword>
<dbReference type="SUPFAM" id="SSF48452">
    <property type="entry name" value="TPR-like"/>
    <property type="match status" value="1"/>
</dbReference>
<dbReference type="PROSITE" id="PS51257">
    <property type="entry name" value="PROKAR_LIPOPROTEIN"/>
    <property type="match status" value="1"/>
</dbReference>
<dbReference type="InterPro" id="IPR011990">
    <property type="entry name" value="TPR-like_helical_dom_sf"/>
</dbReference>
<dbReference type="Proteomes" id="UP001207742">
    <property type="component" value="Unassembled WGS sequence"/>
</dbReference>
<sequence length="476" mass="54802">MRKIIFTLLLLLPVLLFTACKKWLDVRPRDKVAEADLFNSEDGFFNALNGVYLDLTSNDLYGGQMNMQMTEVLAQRYNIASGHDLYKLVTYDYASEEVKTILDRSWQGLYRNVANINKIFSVIDERRDLFTGNHFGWVKGELFALRAYLHFDAFRLFGPVYIKDSLAKRIPYYTTFTSQYNPLLSGSEVMQKVLTDLDSAAFYLKNDPVITGGRLFFPDPNGNADTWQYRSLRMNYFAVMALKARAYLYANNKPAALQCATAVMQQIGDKFPLVTSDRVTGPNPDRVFSSEILFALHDIRLNDKFLLYFSPEQADRKILAAASNRLESDFEKKEPDPRYGNTWLRPSDNKKSFRCFYKYADIPDTRRNYRNLIPMIRISEMYFIAAECQPDEATALTYINAIRKVRNVSDVLPGMGIDAELKKDYKREFYGEGQVFFYYKRTFTGSIPAGSGSGNVTMTTKEYTLPLPDSEIQFRN</sequence>
<protein>
    <submittedName>
        <fullName evidence="8">RagB/SusD family nutrient uptake outer membrane protein</fullName>
    </submittedName>
</protein>
<proteinExistence type="inferred from homology"/>
<evidence type="ECO:0000313" key="8">
    <source>
        <dbReference type="EMBL" id="MCW3487361.1"/>
    </source>
</evidence>
<keyword evidence="4" id="KW-0472">Membrane</keyword>
<evidence type="ECO:0000256" key="2">
    <source>
        <dbReference type="ARBA" id="ARBA00006275"/>
    </source>
</evidence>
<dbReference type="Gene3D" id="1.25.40.390">
    <property type="match status" value="1"/>
</dbReference>
<gene>
    <name evidence="8" type="ORF">OL497_25925</name>
</gene>
<dbReference type="InterPro" id="IPR033985">
    <property type="entry name" value="SusD-like_N"/>
</dbReference>
<reference evidence="8 9" key="1">
    <citation type="submission" date="2022-10" db="EMBL/GenBank/DDBJ databases">
        <title>Chitinophaga nivalis PC15 sp. nov., isolated from Pyeongchang county, South Korea.</title>
        <authorList>
            <person name="Trinh H.N."/>
        </authorList>
    </citation>
    <scope>NUCLEOTIDE SEQUENCE [LARGE SCALE GENOMIC DNA]</scope>
    <source>
        <strain evidence="8 9">PC14</strain>
    </source>
</reference>
<keyword evidence="9" id="KW-1185">Reference proteome</keyword>
<dbReference type="Pfam" id="PF07980">
    <property type="entry name" value="SusD_RagB"/>
    <property type="match status" value="1"/>
</dbReference>
<evidence type="ECO:0000259" key="7">
    <source>
        <dbReference type="Pfam" id="PF14322"/>
    </source>
</evidence>
<comment type="similarity">
    <text evidence="2">Belongs to the SusD family.</text>
</comment>
<dbReference type="InterPro" id="IPR012944">
    <property type="entry name" value="SusD_RagB_dom"/>
</dbReference>
<dbReference type="Pfam" id="PF14322">
    <property type="entry name" value="SusD-like_3"/>
    <property type="match status" value="1"/>
</dbReference>
<feature type="domain" description="SusD-like N-terminal" evidence="7">
    <location>
        <begin position="22"/>
        <end position="205"/>
    </location>
</feature>
<evidence type="ECO:0000256" key="3">
    <source>
        <dbReference type="ARBA" id="ARBA00022729"/>
    </source>
</evidence>
<comment type="caution">
    <text evidence="8">The sequence shown here is derived from an EMBL/GenBank/DDBJ whole genome shotgun (WGS) entry which is preliminary data.</text>
</comment>
<evidence type="ECO:0000256" key="4">
    <source>
        <dbReference type="ARBA" id="ARBA00023136"/>
    </source>
</evidence>
<feature type="domain" description="RagB/SusD" evidence="6">
    <location>
        <begin position="298"/>
        <end position="441"/>
    </location>
</feature>
<evidence type="ECO:0000313" key="9">
    <source>
        <dbReference type="Proteomes" id="UP001207742"/>
    </source>
</evidence>